<name>A0A2A4AJT9_9CORY</name>
<evidence type="ECO:0000313" key="2">
    <source>
        <dbReference type="Proteomes" id="UP000218690"/>
    </source>
</evidence>
<accession>A0A2A4AJT9</accession>
<proteinExistence type="predicted"/>
<evidence type="ECO:0000313" key="1">
    <source>
        <dbReference type="EMBL" id="PCC83183.1"/>
    </source>
</evidence>
<dbReference type="Gene3D" id="3.20.10.10">
    <property type="entry name" value="D-amino Acid Aminotransferase, subunit A, domain 2"/>
    <property type="match status" value="1"/>
</dbReference>
<dbReference type="SUPFAM" id="SSF56752">
    <property type="entry name" value="D-aminoacid aminotransferase-like PLP-dependent enzymes"/>
    <property type="match status" value="1"/>
</dbReference>
<comment type="caution">
    <text evidence="1">The sequence shown here is derived from an EMBL/GenBank/DDBJ whole genome shotgun (WGS) entry which is preliminary data.</text>
</comment>
<protein>
    <recommendedName>
        <fullName evidence="3">Aminotransferase</fullName>
    </recommendedName>
</protein>
<gene>
    <name evidence="1" type="ORF">COM45_05155</name>
</gene>
<dbReference type="EMBL" id="NWBP01000016">
    <property type="protein sequence ID" value="PCC83183.1"/>
    <property type="molecule type" value="Genomic_DNA"/>
</dbReference>
<dbReference type="Pfam" id="PF01063">
    <property type="entry name" value="Aminotran_4"/>
    <property type="match status" value="1"/>
</dbReference>
<dbReference type="Proteomes" id="UP000218690">
    <property type="component" value="Unassembled WGS sequence"/>
</dbReference>
<dbReference type="InterPro" id="IPR036038">
    <property type="entry name" value="Aminotransferase-like"/>
</dbReference>
<sequence length="227" mass="24892">MNHVDCRLVDSFLVREGRAIRPDLHRTRFGDGYPVLGEIPQEGQWFPRITESAVEWRLAPALRTHSTLWVPETVDPREHPLLKGPDLPKLAELRQQARDHGADDAVLYSASGVVHEAANAAIVFKDEKGLVMGPHGSVLLSTTVRATVEAGLIDQPRRAELTVEEAPQLPAWCASALHGWTPVTKWLIGGETLAGAEHPALGKQCQSAAELNEQLWQSAVPLAEDYS</sequence>
<organism evidence="1 2">
    <name type="scientific">Corynebacterium accolens</name>
    <dbReference type="NCBI Taxonomy" id="38284"/>
    <lineage>
        <taxon>Bacteria</taxon>
        <taxon>Bacillati</taxon>
        <taxon>Actinomycetota</taxon>
        <taxon>Actinomycetes</taxon>
        <taxon>Mycobacteriales</taxon>
        <taxon>Corynebacteriaceae</taxon>
        <taxon>Corynebacterium</taxon>
    </lineage>
</organism>
<dbReference type="GO" id="GO:0003824">
    <property type="term" value="F:catalytic activity"/>
    <property type="evidence" value="ECO:0007669"/>
    <property type="project" value="InterPro"/>
</dbReference>
<reference evidence="1 2" key="1">
    <citation type="submission" date="2017-09" db="EMBL/GenBank/DDBJ databases">
        <title>Draft Genome Sequence of Corynebacterium accolens AH4003.</title>
        <authorList>
            <person name="Chen Y."/>
            <person name="Oosthuysen W.F."/>
            <person name="Kelley S."/>
            <person name="Horswill A."/>
        </authorList>
    </citation>
    <scope>NUCLEOTIDE SEQUENCE [LARGE SCALE GENOMIC DNA]</scope>
    <source>
        <strain evidence="1 2">AH4003</strain>
    </source>
</reference>
<dbReference type="AlphaFoldDB" id="A0A2A4AJT9"/>
<dbReference type="InterPro" id="IPR043132">
    <property type="entry name" value="BCAT-like_C"/>
</dbReference>
<dbReference type="InterPro" id="IPR001544">
    <property type="entry name" value="Aminotrans_IV"/>
</dbReference>
<evidence type="ECO:0008006" key="3">
    <source>
        <dbReference type="Google" id="ProtNLM"/>
    </source>
</evidence>